<dbReference type="STRING" id="137733.SAMN05421767_1188"/>
<accession>A0A1H9L8W7</accession>
<dbReference type="Proteomes" id="UP000198556">
    <property type="component" value="Unassembled WGS sequence"/>
</dbReference>
<organism evidence="8 9">
    <name type="scientific">Granulicatella balaenopterae</name>
    <dbReference type="NCBI Taxonomy" id="137733"/>
    <lineage>
        <taxon>Bacteria</taxon>
        <taxon>Bacillati</taxon>
        <taxon>Bacillota</taxon>
        <taxon>Bacilli</taxon>
        <taxon>Lactobacillales</taxon>
        <taxon>Carnobacteriaceae</taxon>
        <taxon>Granulicatella</taxon>
    </lineage>
</organism>
<dbReference type="Gene3D" id="3.40.50.2020">
    <property type="match status" value="1"/>
</dbReference>
<dbReference type="OrthoDB" id="9790678at2"/>
<protein>
    <recommendedName>
        <fullName evidence="5 6">Xanthine phosphoribosyltransferase</fullName>
        <shortName evidence="5">XPRTase</shortName>
        <ecNumber evidence="5 6">2.4.2.22</ecNumber>
    </recommendedName>
</protein>
<dbReference type="UniPathway" id="UPA00602">
    <property type="reaction ID" value="UER00658"/>
</dbReference>
<dbReference type="InterPro" id="IPR000836">
    <property type="entry name" value="PRTase_dom"/>
</dbReference>
<feature type="binding site" evidence="5">
    <location>
        <begin position="129"/>
        <end position="133"/>
    </location>
    <ligand>
        <name>5-phospho-alpha-D-ribose 1-diphosphate</name>
        <dbReference type="ChEBI" id="CHEBI:58017"/>
    </ligand>
</feature>
<evidence type="ECO:0000256" key="4">
    <source>
        <dbReference type="ARBA" id="ARBA00022726"/>
    </source>
</evidence>
<feature type="domain" description="Phosphoribosyltransferase" evidence="7">
    <location>
        <begin position="35"/>
        <end position="158"/>
    </location>
</feature>
<keyword evidence="9" id="KW-1185">Reference proteome</keyword>
<dbReference type="GO" id="GO:0000310">
    <property type="term" value="F:xanthine phosphoribosyltransferase activity"/>
    <property type="evidence" value="ECO:0007669"/>
    <property type="project" value="UniProtKB-UniRule"/>
</dbReference>
<dbReference type="AlphaFoldDB" id="A0A1H9L8W7"/>
<sequence>MELLKETILERGQIYPNNLLKVDSFINHQIDPMLMAEIGKEFKQYFGDREVTKVLTIEASGIAPAMTTAFEFQVPMVFAKKTLPSTLMKDKVYSADVFSFTKNVTSKVVVAETLLNKGDKVLIVDDFLANGEAVLGLKKLIEDAGGEVVGVGILIEKSFQPGRQKLEDNGLDVYSLARIKSIADGKVTFK</sequence>
<comment type="pathway">
    <text evidence="5">Purine metabolism; XMP biosynthesis via salvage pathway; XMP from xanthine: step 1/1.</text>
</comment>
<dbReference type="NCBIfam" id="NF006671">
    <property type="entry name" value="PRK09219.1"/>
    <property type="match status" value="1"/>
</dbReference>
<dbReference type="InterPro" id="IPR050118">
    <property type="entry name" value="Pur/Pyrimidine_PRTase"/>
</dbReference>
<evidence type="ECO:0000256" key="2">
    <source>
        <dbReference type="ARBA" id="ARBA00022676"/>
    </source>
</evidence>
<dbReference type="SUPFAM" id="SSF53271">
    <property type="entry name" value="PRTase-like"/>
    <property type="match status" value="1"/>
</dbReference>
<evidence type="ECO:0000256" key="5">
    <source>
        <dbReference type="HAMAP-Rule" id="MF_01184"/>
    </source>
</evidence>
<comment type="subcellular location">
    <subcellularLocation>
        <location evidence="5">Cytoplasm</location>
    </subcellularLocation>
</comment>
<feature type="binding site" evidence="5">
    <location>
        <position position="157"/>
    </location>
    <ligand>
        <name>xanthine</name>
        <dbReference type="ChEBI" id="CHEBI:17712"/>
    </ligand>
</feature>
<evidence type="ECO:0000256" key="6">
    <source>
        <dbReference type="NCBIfam" id="TIGR01744"/>
    </source>
</evidence>
<evidence type="ECO:0000256" key="3">
    <source>
        <dbReference type="ARBA" id="ARBA00022679"/>
    </source>
</evidence>
<reference evidence="8 9" key="1">
    <citation type="submission" date="2016-10" db="EMBL/GenBank/DDBJ databases">
        <authorList>
            <person name="de Groot N.N."/>
        </authorList>
    </citation>
    <scope>NUCLEOTIDE SEQUENCE [LARGE SCALE GENOMIC DNA]</scope>
    <source>
        <strain evidence="8 9">DSM 15827</strain>
    </source>
</reference>
<evidence type="ECO:0000313" key="9">
    <source>
        <dbReference type="Proteomes" id="UP000198556"/>
    </source>
</evidence>
<keyword evidence="2 5" id="KW-0328">Glycosyltransferase</keyword>
<dbReference type="Pfam" id="PF00156">
    <property type="entry name" value="Pribosyltran"/>
    <property type="match status" value="1"/>
</dbReference>
<dbReference type="GO" id="GO:0032265">
    <property type="term" value="P:XMP salvage"/>
    <property type="evidence" value="ECO:0007669"/>
    <property type="project" value="UniProtKB-UniRule"/>
</dbReference>
<dbReference type="GO" id="GO:0046110">
    <property type="term" value="P:xanthine metabolic process"/>
    <property type="evidence" value="ECO:0007669"/>
    <property type="project" value="UniProtKB-UniRule"/>
</dbReference>
<dbReference type="NCBIfam" id="TIGR01744">
    <property type="entry name" value="XPRTase"/>
    <property type="match status" value="1"/>
</dbReference>
<evidence type="ECO:0000256" key="1">
    <source>
        <dbReference type="ARBA" id="ARBA00022490"/>
    </source>
</evidence>
<dbReference type="EC" id="2.4.2.22" evidence="5 6"/>
<comment type="similarity">
    <text evidence="5">Belongs to the purine/pyrimidine phosphoribosyltransferase family. Xpt subfamily.</text>
</comment>
<comment type="function">
    <text evidence="5">Converts the preformed base xanthine, a product of nucleic acid breakdown, to xanthosine 5'-monophosphate (XMP), so it can be reused for RNA or DNA synthesis.</text>
</comment>
<dbReference type="GO" id="GO:0006166">
    <property type="term" value="P:purine ribonucleoside salvage"/>
    <property type="evidence" value="ECO:0007669"/>
    <property type="project" value="UniProtKB-KW"/>
</dbReference>
<keyword evidence="3 5" id="KW-0808">Transferase</keyword>
<dbReference type="CDD" id="cd06223">
    <property type="entry name" value="PRTases_typeI"/>
    <property type="match status" value="1"/>
</dbReference>
<feature type="binding site" evidence="5">
    <location>
        <position position="20"/>
    </location>
    <ligand>
        <name>xanthine</name>
        <dbReference type="ChEBI" id="CHEBI:17712"/>
    </ligand>
</feature>
<keyword evidence="1 5" id="KW-0963">Cytoplasm</keyword>
<dbReference type="InterPro" id="IPR010079">
    <property type="entry name" value="Xanthine_PRibTrfase"/>
</dbReference>
<dbReference type="EMBL" id="FOGF01000018">
    <property type="protein sequence ID" value="SER07876.1"/>
    <property type="molecule type" value="Genomic_DNA"/>
</dbReference>
<dbReference type="PANTHER" id="PTHR43864">
    <property type="entry name" value="HYPOXANTHINE/GUANINE PHOSPHORIBOSYLTRANSFERASE"/>
    <property type="match status" value="1"/>
</dbReference>
<proteinExistence type="inferred from homology"/>
<evidence type="ECO:0000259" key="7">
    <source>
        <dbReference type="Pfam" id="PF00156"/>
    </source>
</evidence>
<dbReference type="PANTHER" id="PTHR43864:SF1">
    <property type="entry name" value="XANTHINE PHOSPHORIBOSYLTRANSFERASE"/>
    <property type="match status" value="1"/>
</dbReference>
<evidence type="ECO:0000313" key="8">
    <source>
        <dbReference type="EMBL" id="SER07876.1"/>
    </source>
</evidence>
<dbReference type="InterPro" id="IPR029057">
    <property type="entry name" value="PRTase-like"/>
</dbReference>
<name>A0A1H9L8W7_9LACT</name>
<dbReference type="HAMAP" id="MF_01184">
    <property type="entry name" value="XPRTase"/>
    <property type="match status" value="1"/>
</dbReference>
<gene>
    <name evidence="5" type="primary">xpt</name>
    <name evidence="8" type="ORF">SAMN05421767_1188</name>
</gene>
<comment type="subunit">
    <text evidence="5">Homodimer.</text>
</comment>
<dbReference type="GO" id="GO:0005737">
    <property type="term" value="C:cytoplasm"/>
    <property type="evidence" value="ECO:0007669"/>
    <property type="project" value="UniProtKB-SubCell"/>
</dbReference>
<keyword evidence="4 5" id="KW-0660">Purine salvage</keyword>
<dbReference type="RefSeq" id="WP_089746654.1">
    <property type="nucleotide sequence ID" value="NZ_FOGF01000018.1"/>
</dbReference>
<feature type="binding site" evidence="5">
    <location>
        <position position="27"/>
    </location>
    <ligand>
        <name>xanthine</name>
        <dbReference type="ChEBI" id="CHEBI:17712"/>
    </ligand>
</feature>
<comment type="catalytic activity">
    <reaction evidence="5">
        <text>XMP + diphosphate = xanthine + 5-phospho-alpha-D-ribose 1-diphosphate</text>
        <dbReference type="Rhea" id="RHEA:10800"/>
        <dbReference type="ChEBI" id="CHEBI:17712"/>
        <dbReference type="ChEBI" id="CHEBI:33019"/>
        <dbReference type="ChEBI" id="CHEBI:57464"/>
        <dbReference type="ChEBI" id="CHEBI:58017"/>
        <dbReference type="EC" id="2.4.2.22"/>
    </reaction>
</comment>